<accession>A0ABN9PKV5</accession>
<feature type="transmembrane region" description="Helical" evidence="6">
    <location>
        <begin position="299"/>
        <end position="323"/>
    </location>
</feature>
<evidence type="ECO:0000256" key="5">
    <source>
        <dbReference type="ARBA" id="ARBA00023136"/>
    </source>
</evidence>
<dbReference type="Pfam" id="PF07690">
    <property type="entry name" value="MFS_1"/>
    <property type="match status" value="1"/>
</dbReference>
<name>A0ABN9PKV5_9DINO</name>
<dbReference type="Gene3D" id="1.20.1250.20">
    <property type="entry name" value="MFS general substrate transporter like domains"/>
    <property type="match status" value="1"/>
</dbReference>
<evidence type="ECO:0000256" key="1">
    <source>
        <dbReference type="ARBA" id="ARBA00004141"/>
    </source>
</evidence>
<dbReference type="CDD" id="cd17330">
    <property type="entry name" value="MFS_SLC46_TetA_like"/>
    <property type="match status" value="1"/>
</dbReference>
<dbReference type="InterPro" id="IPR036259">
    <property type="entry name" value="MFS_trans_sf"/>
</dbReference>
<keyword evidence="2" id="KW-0813">Transport</keyword>
<dbReference type="InterPro" id="IPR001958">
    <property type="entry name" value="Tet-R_TetA/multi-R_MdtG-like"/>
</dbReference>
<dbReference type="InterPro" id="IPR005829">
    <property type="entry name" value="Sugar_transporter_CS"/>
</dbReference>
<evidence type="ECO:0000256" key="2">
    <source>
        <dbReference type="ARBA" id="ARBA00022448"/>
    </source>
</evidence>
<dbReference type="PANTHER" id="PTHR23504:SF15">
    <property type="entry name" value="MAJOR FACILITATOR SUPERFAMILY (MFS) PROFILE DOMAIN-CONTAINING PROTEIN"/>
    <property type="match status" value="1"/>
</dbReference>
<feature type="transmembrane region" description="Helical" evidence="6">
    <location>
        <begin position="221"/>
        <end position="246"/>
    </location>
</feature>
<dbReference type="PRINTS" id="PR01035">
    <property type="entry name" value="TCRTETA"/>
</dbReference>
<feature type="transmembrane region" description="Helical" evidence="6">
    <location>
        <begin position="47"/>
        <end position="69"/>
    </location>
</feature>
<keyword evidence="5 6" id="KW-0472">Membrane</keyword>
<evidence type="ECO:0000313" key="9">
    <source>
        <dbReference type="Proteomes" id="UP001189429"/>
    </source>
</evidence>
<dbReference type="PROSITE" id="PS00216">
    <property type="entry name" value="SUGAR_TRANSPORT_1"/>
    <property type="match status" value="1"/>
</dbReference>
<evidence type="ECO:0000256" key="6">
    <source>
        <dbReference type="SAM" id="Phobius"/>
    </source>
</evidence>
<comment type="caution">
    <text evidence="8">The sequence shown here is derived from an EMBL/GenBank/DDBJ whole genome shotgun (WGS) entry which is preliminary data.</text>
</comment>
<feature type="transmembrane region" description="Helical" evidence="6">
    <location>
        <begin position="76"/>
        <end position="92"/>
    </location>
</feature>
<comment type="subcellular location">
    <subcellularLocation>
        <location evidence="1">Membrane</location>
        <topology evidence="1">Multi-pass membrane protein</topology>
    </subcellularLocation>
</comment>
<feature type="transmembrane region" description="Helical" evidence="6">
    <location>
        <begin position="266"/>
        <end position="287"/>
    </location>
</feature>
<keyword evidence="3 6" id="KW-0812">Transmembrane</keyword>
<evidence type="ECO:0000256" key="3">
    <source>
        <dbReference type="ARBA" id="ARBA00022692"/>
    </source>
</evidence>
<feature type="transmembrane region" description="Helical" evidence="6">
    <location>
        <begin position="162"/>
        <end position="184"/>
    </location>
</feature>
<dbReference type="SUPFAM" id="SSF103473">
    <property type="entry name" value="MFS general substrate transporter"/>
    <property type="match status" value="1"/>
</dbReference>
<dbReference type="InterPro" id="IPR020846">
    <property type="entry name" value="MFS_dom"/>
</dbReference>
<feature type="domain" description="Major facilitator superfamily (MFS) profile" evidence="7">
    <location>
        <begin position="8"/>
        <end position="410"/>
    </location>
</feature>
<feature type="transmembrane region" description="Helical" evidence="6">
    <location>
        <begin position="134"/>
        <end position="156"/>
    </location>
</feature>
<feature type="transmembrane region" description="Helical" evidence="6">
    <location>
        <begin position="343"/>
        <end position="363"/>
    </location>
</feature>
<feature type="transmembrane region" description="Helical" evidence="6">
    <location>
        <begin position="98"/>
        <end position="122"/>
    </location>
</feature>
<reference evidence="8" key="1">
    <citation type="submission" date="2023-10" db="EMBL/GenBank/DDBJ databases">
        <authorList>
            <person name="Chen Y."/>
            <person name="Shah S."/>
            <person name="Dougan E. K."/>
            <person name="Thang M."/>
            <person name="Chan C."/>
        </authorList>
    </citation>
    <scope>NUCLEOTIDE SEQUENCE [LARGE SCALE GENOMIC DNA]</scope>
</reference>
<feature type="transmembrane region" description="Helical" evidence="6">
    <location>
        <begin position="7"/>
        <end position="27"/>
    </location>
</feature>
<evidence type="ECO:0000259" key="7">
    <source>
        <dbReference type="PROSITE" id="PS50850"/>
    </source>
</evidence>
<evidence type="ECO:0000256" key="4">
    <source>
        <dbReference type="ARBA" id="ARBA00022989"/>
    </source>
</evidence>
<protein>
    <recommendedName>
        <fullName evidence="7">Major facilitator superfamily (MFS) profile domain-containing protein</fullName>
    </recommendedName>
</protein>
<keyword evidence="9" id="KW-1185">Reference proteome</keyword>
<dbReference type="Proteomes" id="UP001189429">
    <property type="component" value="Unassembled WGS sequence"/>
</dbReference>
<dbReference type="PROSITE" id="PS50850">
    <property type="entry name" value="MFS"/>
    <property type="match status" value="1"/>
</dbReference>
<evidence type="ECO:0000313" key="8">
    <source>
        <dbReference type="EMBL" id="CAK0792798.1"/>
    </source>
</evidence>
<dbReference type="InterPro" id="IPR011701">
    <property type="entry name" value="MFS"/>
</dbReference>
<proteinExistence type="predicted"/>
<sequence>MARASNVTMGILYFIVFVDFFQISFVFPLMPEIVMKVCNTTDGASQIGILGSVAAAAEGFAAPQLGALADRFGRRPIFILAMLGSAVTSALIGESTTFWFLLVARLLQGICGGTAGVAGAYIADVTDESERATYMTYFQAAIFAGLSGGPSVGGWMNKIGGYKMACLGASGICAVNLVLIVFFLPDSRAFRDPAIIAQEEEAARAGAAGDAPAASAPRLPLVAWVICIVMFLTSLPFTAFEVMGVLYLQDEIFQDAGDPLKEATSWFSIMVTGVGVVGLVVNLILYAPIVARTGIKGSIALGGIFSAVSFAMVGVPANKWWFFGFCQGIVFGENMMGTSVQTIITFVVPPSMFGSAIGWMTLFGNVARAVGPYSVTPIYQHVSHTLPWFLAAGVKALAMLICLATPTKPPAVAAAEPSGHPEPEANGPATEFLRQVSDTSLRAATVRQLSRQGSRAFAFPGASAAAEVEQLASRPGGAAGARALARAVTWSPGLLG</sequence>
<dbReference type="PANTHER" id="PTHR23504">
    <property type="entry name" value="MAJOR FACILITATOR SUPERFAMILY DOMAIN-CONTAINING PROTEIN 10"/>
    <property type="match status" value="1"/>
</dbReference>
<dbReference type="EMBL" id="CAUYUJ010000840">
    <property type="protein sequence ID" value="CAK0792798.1"/>
    <property type="molecule type" value="Genomic_DNA"/>
</dbReference>
<keyword evidence="4 6" id="KW-1133">Transmembrane helix</keyword>
<organism evidence="8 9">
    <name type="scientific">Prorocentrum cordatum</name>
    <dbReference type="NCBI Taxonomy" id="2364126"/>
    <lineage>
        <taxon>Eukaryota</taxon>
        <taxon>Sar</taxon>
        <taxon>Alveolata</taxon>
        <taxon>Dinophyceae</taxon>
        <taxon>Prorocentrales</taxon>
        <taxon>Prorocentraceae</taxon>
        <taxon>Prorocentrum</taxon>
    </lineage>
</organism>
<gene>
    <name evidence="8" type="ORF">PCOR1329_LOCUS3280</name>
</gene>